<evidence type="ECO:0000256" key="7">
    <source>
        <dbReference type="ARBA" id="ARBA00022989"/>
    </source>
</evidence>
<proteinExistence type="predicted"/>
<dbReference type="Proteomes" id="UP000824123">
    <property type="component" value="Unassembled WGS sequence"/>
</dbReference>
<comment type="subcellular location">
    <subcellularLocation>
        <location evidence="1">Cell membrane</location>
        <topology evidence="1">Multi-pass membrane protein</topology>
    </subcellularLocation>
</comment>
<accession>A0A9D1S558</accession>
<dbReference type="GO" id="GO:0005886">
    <property type="term" value="C:plasma membrane"/>
    <property type="evidence" value="ECO:0007669"/>
    <property type="project" value="UniProtKB-SubCell"/>
</dbReference>
<evidence type="ECO:0000259" key="10">
    <source>
        <dbReference type="PROSITE" id="PS50893"/>
    </source>
</evidence>
<keyword evidence="4 9" id="KW-0812">Transmembrane</keyword>
<dbReference type="EMBL" id="DVNK01000051">
    <property type="protein sequence ID" value="HIU47271.1"/>
    <property type="molecule type" value="Genomic_DNA"/>
</dbReference>
<evidence type="ECO:0000256" key="4">
    <source>
        <dbReference type="ARBA" id="ARBA00022692"/>
    </source>
</evidence>
<feature type="domain" description="ABC transmembrane type-1" evidence="11">
    <location>
        <begin position="3"/>
        <end position="282"/>
    </location>
</feature>
<evidence type="ECO:0000256" key="1">
    <source>
        <dbReference type="ARBA" id="ARBA00004651"/>
    </source>
</evidence>
<evidence type="ECO:0000259" key="11">
    <source>
        <dbReference type="PROSITE" id="PS50929"/>
    </source>
</evidence>
<dbReference type="GO" id="GO:0015421">
    <property type="term" value="F:ABC-type oligopeptide transporter activity"/>
    <property type="evidence" value="ECO:0007669"/>
    <property type="project" value="TreeGrafter"/>
</dbReference>
<evidence type="ECO:0000256" key="6">
    <source>
        <dbReference type="ARBA" id="ARBA00022840"/>
    </source>
</evidence>
<dbReference type="PROSITE" id="PS50929">
    <property type="entry name" value="ABC_TM1F"/>
    <property type="match status" value="1"/>
</dbReference>
<sequence length="559" mass="60058">MFLVAVAFLTVEALADLLQPTLMSLIVDNGVASQDVGMILRYGGLMLGVALIGAAGAVGRNILASRTSQLIGQELRGRLYAKVQTFSFENIDRLQPASLITRITNDVTQIQNFINGCMRILVKAPITCVGAIALIIIQTPAQIPVLVVILVIAGALIAGNMVMGYPRFVNMQRRLDRLNTVSREFLDSIRVVKAFGAEQQEAARFGGAADELAEAGVSAMRVNALFSPLINLTVNFGIVLLLWRTGSGNAGEIGKVMASVNYMTQVLFSLGMVSNILNMAVRATASSARVKEIIDEQPAQLSPEHPLKPALEGGLRFESVTFKYAGSPRAALSDIDFELAPGEMLGIIGSTGSGKSTLVNLVPRFYDASEGRVLVDGVDVRDIDEHYLRDAIAVVPQKALLFSGTIEENLRWGRRDASELELREAAKVACADEFVRGFAQGYQTVLGQGGVNLSGGQKQRLSIARALLKKPQILILDDCTSALDANTEASVLDGVRSAAEGMTVLLISQRISTVMRCDRVLCLEDGQMRGLGTHAELMRDCAVYRALYESQIGGVQDVG</sequence>
<name>A0A9D1S558_9FIRM</name>
<protein>
    <submittedName>
        <fullName evidence="12">ABC transporter ATP-binding protein</fullName>
    </submittedName>
</protein>
<reference evidence="12" key="2">
    <citation type="journal article" date="2021" name="PeerJ">
        <title>Extensive microbial diversity within the chicken gut microbiome revealed by metagenomics and culture.</title>
        <authorList>
            <person name="Gilroy R."/>
            <person name="Ravi A."/>
            <person name="Getino M."/>
            <person name="Pursley I."/>
            <person name="Horton D.L."/>
            <person name="Alikhan N.F."/>
            <person name="Baker D."/>
            <person name="Gharbi K."/>
            <person name="Hall N."/>
            <person name="Watson M."/>
            <person name="Adriaenssens E.M."/>
            <person name="Foster-Nyarko E."/>
            <person name="Jarju S."/>
            <person name="Secka A."/>
            <person name="Antonio M."/>
            <person name="Oren A."/>
            <person name="Chaudhuri R.R."/>
            <person name="La Ragione R."/>
            <person name="Hildebrand F."/>
            <person name="Pallen M.J."/>
        </authorList>
    </citation>
    <scope>NUCLEOTIDE SEQUENCE</scope>
    <source>
        <strain evidence="12">ChiSxjej2B14-8506</strain>
    </source>
</reference>
<dbReference type="FunFam" id="3.40.50.300:FF:000221">
    <property type="entry name" value="Multidrug ABC transporter ATP-binding protein"/>
    <property type="match status" value="1"/>
</dbReference>
<keyword evidence="3" id="KW-1003">Cell membrane</keyword>
<dbReference type="InterPro" id="IPR036640">
    <property type="entry name" value="ABC1_TM_sf"/>
</dbReference>
<evidence type="ECO:0000313" key="13">
    <source>
        <dbReference type="Proteomes" id="UP000824123"/>
    </source>
</evidence>
<dbReference type="GO" id="GO:0005524">
    <property type="term" value="F:ATP binding"/>
    <property type="evidence" value="ECO:0007669"/>
    <property type="project" value="UniProtKB-KW"/>
</dbReference>
<evidence type="ECO:0000256" key="9">
    <source>
        <dbReference type="SAM" id="Phobius"/>
    </source>
</evidence>
<feature type="transmembrane region" description="Helical" evidence="9">
    <location>
        <begin position="262"/>
        <end position="281"/>
    </location>
</feature>
<keyword evidence="7 9" id="KW-1133">Transmembrane helix</keyword>
<keyword evidence="8 9" id="KW-0472">Membrane</keyword>
<dbReference type="GO" id="GO:0016887">
    <property type="term" value="F:ATP hydrolysis activity"/>
    <property type="evidence" value="ECO:0007669"/>
    <property type="project" value="InterPro"/>
</dbReference>
<evidence type="ECO:0000313" key="12">
    <source>
        <dbReference type="EMBL" id="HIU47271.1"/>
    </source>
</evidence>
<dbReference type="PANTHER" id="PTHR43394:SF1">
    <property type="entry name" value="ATP-BINDING CASSETTE SUB-FAMILY B MEMBER 10, MITOCHONDRIAL"/>
    <property type="match status" value="1"/>
</dbReference>
<dbReference type="Pfam" id="PF00664">
    <property type="entry name" value="ABC_membrane"/>
    <property type="match status" value="1"/>
</dbReference>
<dbReference type="Gene3D" id="1.20.1560.10">
    <property type="entry name" value="ABC transporter type 1, transmembrane domain"/>
    <property type="match status" value="1"/>
</dbReference>
<dbReference type="SMART" id="SM00382">
    <property type="entry name" value="AAA"/>
    <property type="match status" value="1"/>
</dbReference>
<comment type="caution">
    <text evidence="12">The sequence shown here is derived from an EMBL/GenBank/DDBJ whole genome shotgun (WGS) entry which is preliminary data.</text>
</comment>
<dbReference type="Pfam" id="PF00005">
    <property type="entry name" value="ABC_tran"/>
    <property type="match status" value="1"/>
</dbReference>
<dbReference type="CDD" id="cd18548">
    <property type="entry name" value="ABC_6TM_Tm287_like"/>
    <property type="match status" value="1"/>
</dbReference>
<dbReference type="InterPro" id="IPR003593">
    <property type="entry name" value="AAA+_ATPase"/>
</dbReference>
<dbReference type="SUPFAM" id="SSF90123">
    <property type="entry name" value="ABC transporter transmembrane region"/>
    <property type="match status" value="1"/>
</dbReference>
<dbReference type="AlphaFoldDB" id="A0A9D1S558"/>
<organism evidence="12 13">
    <name type="scientific">Candidatus Fimadaptatus faecigallinarum</name>
    <dbReference type="NCBI Taxonomy" id="2840814"/>
    <lineage>
        <taxon>Bacteria</taxon>
        <taxon>Bacillati</taxon>
        <taxon>Bacillota</taxon>
        <taxon>Clostridia</taxon>
        <taxon>Eubacteriales</taxon>
        <taxon>Candidatus Fimadaptatus</taxon>
    </lineage>
</organism>
<reference evidence="12" key="1">
    <citation type="submission" date="2020-10" db="EMBL/GenBank/DDBJ databases">
        <authorList>
            <person name="Gilroy R."/>
        </authorList>
    </citation>
    <scope>NUCLEOTIDE SEQUENCE</scope>
    <source>
        <strain evidence="12">ChiSxjej2B14-8506</strain>
    </source>
</reference>
<evidence type="ECO:0000256" key="5">
    <source>
        <dbReference type="ARBA" id="ARBA00022741"/>
    </source>
</evidence>
<keyword evidence="5" id="KW-0547">Nucleotide-binding</keyword>
<dbReference type="PROSITE" id="PS50893">
    <property type="entry name" value="ABC_TRANSPORTER_2"/>
    <property type="match status" value="1"/>
</dbReference>
<dbReference type="InterPro" id="IPR017871">
    <property type="entry name" value="ABC_transporter-like_CS"/>
</dbReference>
<feature type="domain" description="ABC transporter" evidence="10">
    <location>
        <begin position="315"/>
        <end position="550"/>
    </location>
</feature>
<dbReference type="SUPFAM" id="SSF52540">
    <property type="entry name" value="P-loop containing nucleoside triphosphate hydrolases"/>
    <property type="match status" value="1"/>
</dbReference>
<feature type="transmembrane region" description="Helical" evidence="9">
    <location>
        <begin position="143"/>
        <end position="165"/>
    </location>
</feature>
<dbReference type="PROSITE" id="PS00211">
    <property type="entry name" value="ABC_TRANSPORTER_1"/>
    <property type="match status" value="1"/>
</dbReference>
<keyword evidence="6 12" id="KW-0067">ATP-binding</keyword>
<evidence type="ECO:0000256" key="3">
    <source>
        <dbReference type="ARBA" id="ARBA00022475"/>
    </source>
</evidence>
<dbReference type="InterPro" id="IPR039421">
    <property type="entry name" value="Type_1_exporter"/>
</dbReference>
<evidence type="ECO:0000256" key="8">
    <source>
        <dbReference type="ARBA" id="ARBA00023136"/>
    </source>
</evidence>
<dbReference type="InterPro" id="IPR027417">
    <property type="entry name" value="P-loop_NTPase"/>
</dbReference>
<feature type="transmembrane region" description="Helical" evidence="9">
    <location>
        <begin position="120"/>
        <end position="137"/>
    </location>
</feature>
<keyword evidence="2" id="KW-0813">Transport</keyword>
<dbReference type="InterPro" id="IPR011527">
    <property type="entry name" value="ABC1_TM_dom"/>
</dbReference>
<gene>
    <name evidence="12" type="ORF">IAC59_08425</name>
</gene>
<dbReference type="InterPro" id="IPR003439">
    <property type="entry name" value="ABC_transporter-like_ATP-bd"/>
</dbReference>
<dbReference type="Gene3D" id="3.40.50.300">
    <property type="entry name" value="P-loop containing nucleotide triphosphate hydrolases"/>
    <property type="match status" value="1"/>
</dbReference>
<feature type="transmembrane region" description="Helical" evidence="9">
    <location>
        <begin position="222"/>
        <end position="242"/>
    </location>
</feature>
<dbReference type="PANTHER" id="PTHR43394">
    <property type="entry name" value="ATP-DEPENDENT PERMEASE MDL1, MITOCHONDRIAL"/>
    <property type="match status" value="1"/>
</dbReference>
<feature type="transmembrane region" description="Helical" evidence="9">
    <location>
        <begin position="39"/>
        <end position="59"/>
    </location>
</feature>
<evidence type="ECO:0000256" key="2">
    <source>
        <dbReference type="ARBA" id="ARBA00022448"/>
    </source>
</evidence>